<keyword evidence="3" id="KW-1015">Disulfide bond</keyword>
<dbReference type="InterPro" id="IPR038765">
    <property type="entry name" value="Papain-like_cys_pep_sf"/>
</dbReference>
<accession>A0A1E7F596</accession>
<dbReference type="InterPro" id="IPR013128">
    <property type="entry name" value="Peptidase_C1A"/>
</dbReference>
<dbReference type="InParanoid" id="A0A1E7F596"/>
<feature type="domain" description="Peptidase C1A papain C-terminal" evidence="5">
    <location>
        <begin position="101"/>
        <end position="367"/>
    </location>
</feature>
<dbReference type="CDD" id="cd02248">
    <property type="entry name" value="Peptidase_C1A"/>
    <property type="match status" value="1"/>
</dbReference>
<dbReference type="InterPro" id="IPR013201">
    <property type="entry name" value="Prot_inhib_I29"/>
</dbReference>
<sequence length="368" mass="40425">MMLHNKAYHSEEEKQHRFSIWSQNHARTAEKNRRHGPCTLTKQHVFGSNHFKDLAPEEFQAKFLTGYKGAFTDVLEDKRQEQPPDIRRLRKDSGIYDADAFPNSVDWRDSGAISDIRTQGECGACWAVTAVEEVESAVFLSTGTLYALSESEIIVCDDSCEMCSGGWPQNAFEWVMDHGGLPLQSSFPYDAYTLIALTADYSNQGRYGNIRGYGYATDRCLCYSDGSGCDCEDQDEDTAINNIATYGPSVVCLEASTWQDYGGGIITSDSGCAQTFLDMNHCVQVVGYAFTTGSSDCNDSNDEGCDSNDENSGSDSGSNSGSGDSNGREGYWIVRNQWGDSWGMNGYAYVSMGTNTCGILNDMTIAYA</sequence>
<dbReference type="SMART" id="SM00848">
    <property type="entry name" value="Inhibitor_I29"/>
    <property type="match status" value="1"/>
</dbReference>
<evidence type="ECO:0000256" key="3">
    <source>
        <dbReference type="ARBA" id="ARBA00023157"/>
    </source>
</evidence>
<dbReference type="PANTHER" id="PTHR12411">
    <property type="entry name" value="CYSTEINE PROTEASE FAMILY C1-RELATED"/>
    <property type="match status" value="1"/>
</dbReference>
<dbReference type="Pfam" id="PF08246">
    <property type="entry name" value="Inhibitor_I29"/>
    <property type="match status" value="1"/>
</dbReference>
<dbReference type="PROSITE" id="PS00139">
    <property type="entry name" value="THIOL_PROTEASE_CYS"/>
    <property type="match status" value="1"/>
</dbReference>
<name>A0A1E7F596_9STRA</name>
<dbReference type="InterPro" id="IPR000169">
    <property type="entry name" value="Pept_cys_AS"/>
</dbReference>
<dbReference type="GO" id="GO:0006508">
    <property type="term" value="P:proteolysis"/>
    <property type="evidence" value="ECO:0007669"/>
    <property type="project" value="InterPro"/>
</dbReference>
<dbReference type="InterPro" id="IPR025660">
    <property type="entry name" value="Pept_his_AS"/>
</dbReference>
<keyword evidence="8" id="KW-1185">Reference proteome</keyword>
<evidence type="ECO:0000256" key="2">
    <source>
        <dbReference type="ARBA" id="ARBA00023145"/>
    </source>
</evidence>
<dbReference type="OrthoDB" id="190265at2759"/>
<evidence type="ECO:0000259" key="5">
    <source>
        <dbReference type="SMART" id="SM00645"/>
    </source>
</evidence>
<dbReference type="InterPro" id="IPR000668">
    <property type="entry name" value="Peptidase_C1A_C"/>
</dbReference>
<dbReference type="InterPro" id="IPR039417">
    <property type="entry name" value="Peptidase_C1A_papain-like"/>
</dbReference>
<feature type="region of interest" description="Disordered" evidence="4">
    <location>
        <begin position="301"/>
        <end position="327"/>
    </location>
</feature>
<dbReference type="AlphaFoldDB" id="A0A1E7F596"/>
<proteinExistence type="inferred from homology"/>
<dbReference type="KEGG" id="fcy:FRACYDRAFT_170927"/>
<dbReference type="PRINTS" id="PR00705">
    <property type="entry name" value="PAPAIN"/>
</dbReference>
<reference evidence="7 8" key="1">
    <citation type="submission" date="2016-09" db="EMBL/GenBank/DDBJ databases">
        <title>Extensive genetic diversity and differential bi-allelic expression allows diatom success in the polar Southern Ocean.</title>
        <authorList>
            <consortium name="DOE Joint Genome Institute"/>
            <person name="Mock T."/>
            <person name="Otillar R.P."/>
            <person name="Strauss J."/>
            <person name="Dupont C."/>
            <person name="Frickenhaus S."/>
            <person name="Maumus F."/>
            <person name="Mcmullan M."/>
            <person name="Sanges R."/>
            <person name="Schmutz J."/>
            <person name="Toseland A."/>
            <person name="Valas R."/>
            <person name="Veluchamy A."/>
            <person name="Ward B.J."/>
            <person name="Allen A."/>
            <person name="Barry K."/>
            <person name="Falciatore A."/>
            <person name="Ferrante M."/>
            <person name="Fortunato A.E."/>
            <person name="Gloeckner G."/>
            <person name="Gruber A."/>
            <person name="Hipkin R."/>
            <person name="Janech M."/>
            <person name="Kroth P."/>
            <person name="Leese F."/>
            <person name="Lindquist E."/>
            <person name="Lyon B.R."/>
            <person name="Martin J."/>
            <person name="Mayer C."/>
            <person name="Parker M."/>
            <person name="Quesneville H."/>
            <person name="Raymond J."/>
            <person name="Uhlig C."/>
            <person name="Valentin K.U."/>
            <person name="Worden A.Z."/>
            <person name="Armbrust E.V."/>
            <person name="Bowler C."/>
            <person name="Green B."/>
            <person name="Moulton V."/>
            <person name="Van Oosterhout C."/>
            <person name="Grigoriev I."/>
        </authorList>
    </citation>
    <scope>NUCLEOTIDE SEQUENCE [LARGE SCALE GENOMIC DNA]</scope>
    <source>
        <strain evidence="7 8">CCMP1102</strain>
    </source>
</reference>
<feature type="compositionally biased region" description="Low complexity" evidence="4">
    <location>
        <begin position="310"/>
        <end position="325"/>
    </location>
</feature>
<evidence type="ECO:0000256" key="4">
    <source>
        <dbReference type="SAM" id="MobiDB-lite"/>
    </source>
</evidence>
<dbReference type="GO" id="GO:0008234">
    <property type="term" value="F:cysteine-type peptidase activity"/>
    <property type="evidence" value="ECO:0007669"/>
    <property type="project" value="InterPro"/>
</dbReference>
<evidence type="ECO:0000313" key="8">
    <source>
        <dbReference type="Proteomes" id="UP000095751"/>
    </source>
</evidence>
<feature type="domain" description="Cathepsin propeptide inhibitor" evidence="6">
    <location>
        <begin position="1"/>
        <end position="59"/>
    </location>
</feature>
<evidence type="ECO:0000313" key="7">
    <source>
        <dbReference type="EMBL" id="OEU13361.1"/>
    </source>
</evidence>
<keyword evidence="2" id="KW-0865">Zymogen</keyword>
<dbReference type="SUPFAM" id="SSF54001">
    <property type="entry name" value="Cysteine proteinases"/>
    <property type="match status" value="1"/>
</dbReference>
<gene>
    <name evidence="7" type="ORF">FRACYDRAFT_170927</name>
</gene>
<dbReference type="Proteomes" id="UP000095751">
    <property type="component" value="Unassembled WGS sequence"/>
</dbReference>
<dbReference type="EMBL" id="KV784361">
    <property type="protein sequence ID" value="OEU13361.1"/>
    <property type="molecule type" value="Genomic_DNA"/>
</dbReference>
<protein>
    <submittedName>
        <fullName evidence="7">Cysteine proteinase</fullName>
    </submittedName>
</protein>
<organism evidence="7 8">
    <name type="scientific">Fragilariopsis cylindrus CCMP1102</name>
    <dbReference type="NCBI Taxonomy" id="635003"/>
    <lineage>
        <taxon>Eukaryota</taxon>
        <taxon>Sar</taxon>
        <taxon>Stramenopiles</taxon>
        <taxon>Ochrophyta</taxon>
        <taxon>Bacillariophyta</taxon>
        <taxon>Bacillariophyceae</taxon>
        <taxon>Bacillariophycidae</taxon>
        <taxon>Bacillariales</taxon>
        <taxon>Bacillariaceae</taxon>
        <taxon>Fragilariopsis</taxon>
    </lineage>
</organism>
<dbReference type="PROSITE" id="PS00639">
    <property type="entry name" value="THIOL_PROTEASE_HIS"/>
    <property type="match status" value="1"/>
</dbReference>
<dbReference type="SMART" id="SM00645">
    <property type="entry name" value="Pept_C1"/>
    <property type="match status" value="1"/>
</dbReference>
<evidence type="ECO:0000256" key="1">
    <source>
        <dbReference type="ARBA" id="ARBA00008455"/>
    </source>
</evidence>
<evidence type="ECO:0000259" key="6">
    <source>
        <dbReference type="SMART" id="SM00848"/>
    </source>
</evidence>
<dbReference type="Gene3D" id="3.90.70.10">
    <property type="entry name" value="Cysteine proteinases"/>
    <property type="match status" value="1"/>
</dbReference>
<dbReference type="Pfam" id="PF00112">
    <property type="entry name" value="Peptidase_C1"/>
    <property type="match status" value="1"/>
</dbReference>
<comment type="similarity">
    <text evidence="1">Belongs to the peptidase C1 family.</text>
</comment>